<comment type="caution">
    <text evidence="3">The sequence shown here is derived from an EMBL/GenBank/DDBJ whole genome shotgun (WGS) entry which is preliminary data.</text>
</comment>
<accession>A0ABU4HT19</accession>
<dbReference type="Gene3D" id="3.90.190.10">
    <property type="entry name" value="Protein tyrosine phosphatase superfamily"/>
    <property type="match status" value="1"/>
</dbReference>
<dbReference type="PANTHER" id="PTHR31126:SF1">
    <property type="entry name" value="TYROSINE SPECIFIC PROTEIN PHOSPHATASES DOMAIN-CONTAINING PROTEIN"/>
    <property type="match status" value="1"/>
</dbReference>
<sequence length="275" mass="29301">MPIADDAPPARPAPPLAALPNLRDAGGLPTRDGGRVRTGLLFRSGQLDRIEGDTVAAFAALGVRTVVDLRTDAERAAGADRVPEGTRQLVANVLGDHASAVPARLPRLIREVARVEQAVRGGVVQELFERTYRNFVTLPSAREAYATLYRAIADAADDELPLLFHCTAGKDRTGWAAAALLLLLDVPAVAVLEDFMLSDELAFAGFRPLVDRFAASGGDPDLLHPILGVDPSYLAAGLDELEQRHGDVAAWFADGLGLGEDVQARLHERLVEPAA</sequence>
<dbReference type="EC" id="3.1.3.48" evidence="3"/>
<evidence type="ECO:0000313" key="3">
    <source>
        <dbReference type="EMBL" id="MDW5596461.1"/>
    </source>
</evidence>
<dbReference type="PANTHER" id="PTHR31126">
    <property type="entry name" value="TYROSINE-PROTEIN PHOSPHATASE"/>
    <property type="match status" value="1"/>
</dbReference>
<dbReference type="InterPro" id="IPR026893">
    <property type="entry name" value="Tyr/Ser_Pase_IphP-type"/>
</dbReference>
<name>A0ABU4HT19_9ACTN</name>
<evidence type="ECO:0000313" key="4">
    <source>
        <dbReference type="Proteomes" id="UP001284601"/>
    </source>
</evidence>
<keyword evidence="3" id="KW-0378">Hydrolase</keyword>
<dbReference type="SUPFAM" id="SSF52799">
    <property type="entry name" value="(Phosphotyrosine protein) phosphatases II"/>
    <property type="match status" value="1"/>
</dbReference>
<keyword evidence="4" id="KW-1185">Reference proteome</keyword>
<organism evidence="3 4">
    <name type="scientific">Conexibacter stalactiti</name>
    <dbReference type="NCBI Taxonomy" id="1940611"/>
    <lineage>
        <taxon>Bacteria</taxon>
        <taxon>Bacillati</taxon>
        <taxon>Actinomycetota</taxon>
        <taxon>Thermoleophilia</taxon>
        <taxon>Solirubrobacterales</taxon>
        <taxon>Conexibacteraceae</taxon>
        <taxon>Conexibacter</taxon>
    </lineage>
</organism>
<gene>
    <name evidence="3" type="ORF">R7226_19090</name>
</gene>
<protein>
    <submittedName>
        <fullName evidence="3">Tyrosine-protein phosphatase</fullName>
        <ecNumber evidence="3">3.1.3.48</ecNumber>
    </submittedName>
</protein>
<dbReference type="Pfam" id="PF13350">
    <property type="entry name" value="Y_phosphatase3"/>
    <property type="match status" value="1"/>
</dbReference>
<dbReference type="InterPro" id="IPR016130">
    <property type="entry name" value="Tyr_Pase_AS"/>
</dbReference>
<dbReference type="PROSITE" id="PS00383">
    <property type="entry name" value="TYR_PHOSPHATASE_1"/>
    <property type="match status" value="1"/>
</dbReference>
<dbReference type="Proteomes" id="UP001284601">
    <property type="component" value="Unassembled WGS sequence"/>
</dbReference>
<evidence type="ECO:0000256" key="1">
    <source>
        <dbReference type="ARBA" id="ARBA00009580"/>
    </source>
</evidence>
<dbReference type="InterPro" id="IPR029021">
    <property type="entry name" value="Prot-tyrosine_phosphatase-like"/>
</dbReference>
<reference evidence="3 4" key="2">
    <citation type="submission" date="2023-10" db="EMBL/GenBank/DDBJ databases">
        <authorList>
            <person name="Han X.F."/>
        </authorList>
    </citation>
    <scope>NUCLEOTIDE SEQUENCE [LARGE SCALE GENOMIC DNA]</scope>
    <source>
        <strain evidence="3 4">KCTC 39840</strain>
    </source>
</reference>
<feature type="region of interest" description="Disordered" evidence="2">
    <location>
        <begin position="1"/>
        <end position="35"/>
    </location>
</feature>
<reference evidence="4" key="1">
    <citation type="submission" date="2023-07" db="EMBL/GenBank/DDBJ databases">
        <title>Conexibacter stalactiti sp. nov., isolated from stalactites in a lava cave and emended description of the genus Conexibacter.</title>
        <authorList>
            <person name="Lee S.D."/>
        </authorList>
    </citation>
    <scope>NUCLEOTIDE SEQUENCE [LARGE SCALE GENOMIC DNA]</scope>
    <source>
        <strain evidence="4">KCTC 39840</strain>
    </source>
</reference>
<evidence type="ECO:0000256" key="2">
    <source>
        <dbReference type="SAM" id="MobiDB-lite"/>
    </source>
</evidence>
<dbReference type="EMBL" id="JAWSTH010000056">
    <property type="protein sequence ID" value="MDW5596461.1"/>
    <property type="molecule type" value="Genomic_DNA"/>
</dbReference>
<dbReference type="RefSeq" id="WP_318598848.1">
    <property type="nucleotide sequence ID" value="NZ_JAWSTH010000056.1"/>
</dbReference>
<comment type="similarity">
    <text evidence="1">Belongs to the protein-tyrosine phosphatase family.</text>
</comment>
<proteinExistence type="inferred from homology"/>
<dbReference type="GO" id="GO:0004725">
    <property type="term" value="F:protein tyrosine phosphatase activity"/>
    <property type="evidence" value="ECO:0007669"/>
    <property type="project" value="UniProtKB-EC"/>
</dbReference>